<reference evidence="2" key="2">
    <citation type="submission" date="2025-08" db="UniProtKB">
        <authorList>
            <consortium name="RefSeq"/>
        </authorList>
    </citation>
    <scope>IDENTIFICATION</scope>
</reference>
<proteinExistence type="predicted"/>
<evidence type="ECO:0000313" key="1">
    <source>
        <dbReference type="Proteomes" id="UP000790787"/>
    </source>
</evidence>
<accession>A0A1S4DE20</accession>
<protein>
    <recommendedName>
        <fullName evidence="3">Reverse transcriptase domain-containing protein</fullName>
    </recommendedName>
</protein>
<dbReference type="GeneID" id="107828812"/>
<reference evidence="1" key="1">
    <citation type="journal article" date="2014" name="Nat. Commun.">
        <title>The tobacco genome sequence and its comparison with those of tomato and potato.</title>
        <authorList>
            <person name="Sierro N."/>
            <person name="Battey J.N."/>
            <person name="Ouadi S."/>
            <person name="Bakaher N."/>
            <person name="Bovet L."/>
            <person name="Willig A."/>
            <person name="Goepfert S."/>
            <person name="Peitsch M.C."/>
            <person name="Ivanov N.V."/>
        </authorList>
    </citation>
    <scope>NUCLEOTIDE SEQUENCE [LARGE SCALE GENOMIC DNA]</scope>
</reference>
<dbReference type="Proteomes" id="UP000790787">
    <property type="component" value="Chromosome 10"/>
</dbReference>
<gene>
    <name evidence="2" type="primary">LOC107828812</name>
</gene>
<evidence type="ECO:0008006" key="3">
    <source>
        <dbReference type="Google" id="ProtNLM"/>
    </source>
</evidence>
<dbReference type="OrthoDB" id="1938625at2759"/>
<keyword evidence="1" id="KW-1185">Reference proteome</keyword>
<dbReference type="PaxDb" id="4097-A0A1S4DE20"/>
<dbReference type="KEGG" id="nta:107828812"/>
<sequence>MEYLNKSLKQLKSNPVFNYHPKCAKLGVVHICFADDLLMCCRADKVSIELMMKQFENFSVASGLQANMEKSSLYVAGISTQYKQEILEKLKGQMLDCQMFIICRESSANQKNFLWHGSIKGKKAPIAWDTICKPRAAGD</sequence>
<dbReference type="RefSeq" id="XP_016511677.1">
    <property type="nucleotide sequence ID" value="XM_016656191.1"/>
</dbReference>
<organism evidence="1 2">
    <name type="scientific">Nicotiana tabacum</name>
    <name type="common">Common tobacco</name>
    <dbReference type="NCBI Taxonomy" id="4097"/>
    <lineage>
        <taxon>Eukaryota</taxon>
        <taxon>Viridiplantae</taxon>
        <taxon>Streptophyta</taxon>
        <taxon>Embryophyta</taxon>
        <taxon>Tracheophyta</taxon>
        <taxon>Spermatophyta</taxon>
        <taxon>Magnoliopsida</taxon>
        <taxon>eudicotyledons</taxon>
        <taxon>Gunneridae</taxon>
        <taxon>Pentapetalae</taxon>
        <taxon>asterids</taxon>
        <taxon>lamiids</taxon>
        <taxon>Solanales</taxon>
        <taxon>Solanaceae</taxon>
        <taxon>Nicotianoideae</taxon>
        <taxon>Nicotianeae</taxon>
        <taxon>Nicotiana</taxon>
    </lineage>
</organism>
<dbReference type="AlphaFoldDB" id="A0A1S4DE20"/>
<name>A0A1S4DE20_TOBAC</name>
<evidence type="ECO:0000313" key="2">
    <source>
        <dbReference type="RefSeq" id="XP_016511677.1"/>
    </source>
</evidence>